<dbReference type="CDD" id="cd03801">
    <property type="entry name" value="GT4_PimA-like"/>
    <property type="match status" value="1"/>
</dbReference>
<accession>A0ABQ2XX02</accession>
<dbReference type="RefSeq" id="WP_189356222.1">
    <property type="nucleotide sequence ID" value="NZ_BMYU01000002.1"/>
</dbReference>
<dbReference type="Pfam" id="PF13439">
    <property type="entry name" value="Glyco_transf_4"/>
    <property type="match status" value="1"/>
</dbReference>
<proteinExistence type="predicted"/>
<dbReference type="SUPFAM" id="SSF53756">
    <property type="entry name" value="UDP-Glycosyltransferase/glycogen phosphorylase"/>
    <property type="match status" value="1"/>
</dbReference>
<evidence type="ECO:0000313" key="4">
    <source>
        <dbReference type="Proteomes" id="UP000653343"/>
    </source>
</evidence>
<evidence type="ECO:0000259" key="1">
    <source>
        <dbReference type="Pfam" id="PF00534"/>
    </source>
</evidence>
<sequence length="348" mass="38837">MQNRALVYVLHSGEMFGTERMALATMLAQKDSMPLILVCPPGKISAVAERFHIQTHCFRNNCELLSILALVFSEYSSIAFFSTAVSHSVCACLLALLYRADLQHVHMVHGGTDESRSYGRKKWLNWLPVRFVAVSEYVRSRLLAHGVPGQKITVIHNFLLPGPAPFHHAFTEPVRKAIVVSRLDPIKRIDLLLHALSGNTMLADMPVDICGTGWCEQALRQTAQQQKLNVRFTGFCDDIPARLATADVLIHTCPEEPFGLVVLEAMRARIPVCVPDQGGTAEIVRDGWNGFLYQANNPADLARVLTKIRQLAPAELNRITVNATQTLEQKFSQRAKMPEYIRLIGECK</sequence>
<name>A0ABQ2XX02_9BURK</name>
<dbReference type="EMBL" id="BMYU01000002">
    <property type="protein sequence ID" value="GGX36510.1"/>
    <property type="molecule type" value="Genomic_DNA"/>
</dbReference>
<evidence type="ECO:0000313" key="3">
    <source>
        <dbReference type="EMBL" id="GGX36510.1"/>
    </source>
</evidence>
<feature type="domain" description="Glycosyltransferase subfamily 4-like N-terminal" evidence="2">
    <location>
        <begin position="87"/>
        <end position="158"/>
    </location>
</feature>
<keyword evidence="4" id="KW-1185">Reference proteome</keyword>
<comment type="caution">
    <text evidence="3">The sequence shown here is derived from an EMBL/GenBank/DDBJ whole genome shotgun (WGS) entry which is preliminary data.</text>
</comment>
<feature type="domain" description="Glycosyl transferase family 1" evidence="1">
    <location>
        <begin position="169"/>
        <end position="312"/>
    </location>
</feature>
<gene>
    <name evidence="3" type="ORF">GCM10010946_12900</name>
</gene>
<dbReference type="Pfam" id="PF00534">
    <property type="entry name" value="Glycos_transf_1"/>
    <property type="match status" value="1"/>
</dbReference>
<reference evidence="4" key="1">
    <citation type="journal article" date="2019" name="Int. J. Syst. Evol. Microbiol.">
        <title>The Global Catalogue of Microorganisms (GCM) 10K type strain sequencing project: providing services to taxonomists for standard genome sequencing and annotation.</title>
        <authorList>
            <consortium name="The Broad Institute Genomics Platform"/>
            <consortium name="The Broad Institute Genome Sequencing Center for Infectious Disease"/>
            <person name="Wu L."/>
            <person name="Ma J."/>
        </authorList>
    </citation>
    <scope>NUCLEOTIDE SEQUENCE [LARGE SCALE GENOMIC DNA]</scope>
    <source>
        <strain evidence="4">KCTC 23917</strain>
    </source>
</reference>
<dbReference type="InterPro" id="IPR001296">
    <property type="entry name" value="Glyco_trans_1"/>
</dbReference>
<evidence type="ECO:0008006" key="5">
    <source>
        <dbReference type="Google" id="ProtNLM"/>
    </source>
</evidence>
<dbReference type="PANTHER" id="PTHR12526">
    <property type="entry name" value="GLYCOSYLTRANSFERASE"/>
    <property type="match status" value="1"/>
</dbReference>
<dbReference type="InterPro" id="IPR028098">
    <property type="entry name" value="Glyco_trans_4-like_N"/>
</dbReference>
<dbReference type="Proteomes" id="UP000653343">
    <property type="component" value="Unassembled WGS sequence"/>
</dbReference>
<organism evidence="3 4">
    <name type="scientific">Undibacterium squillarum</name>
    <dbReference type="NCBI Taxonomy" id="1131567"/>
    <lineage>
        <taxon>Bacteria</taxon>
        <taxon>Pseudomonadati</taxon>
        <taxon>Pseudomonadota</taxon>
        <taxon>Betaproteobacteria</taxon>
        <taxon>Burkholderiales</taxon>
        <taxon>Oxalobacteraceae</taxon>
        <taxon>Undibacterium</taxon>
    </lineage>
</organism>
<dbReference type="Gene3D" id="3.40.50.2000">
    <property type="entry name" value="Glycogen Phosphorylase B"/>
    <property type="match status" value="2"/>
</dbReference>
<protein>
    <recommendedName>
        <fullName evidence="5">Glycosyltransferase involved in cell wall biosynthesis</fullName>
    </recommendedName>
</protein>
<evidence type="ECO:0000259" key="2">
    <source>
        <dbReference type="Pfam" id="PF13439"/>
    </source>
</evidence>